<sequence>MEGCHVIVFNPSHLSHQNPRQPWKPPLPRSLATAHEVHHELELPYTTITLLRASIAPAFSTPLMSIIVSHGSASFTNLNQKRGASNMLHIIFHHHAHVAASSLAQRRDQRE</sequence>
<protein>
    <submittedName>
        <fullName evidence="1">Uncharacterized protein</fullName>
    </submittedName>
</protein>
<name>A0A4D6L1R3_VIGUN</name>
<proteinExistence type="predicted"/>
<keyword evidence="2" id="KW-1185">Reference proteome</keyword>
<reference evidence="1 2" key="1">
    <citation type="submission" date="2019-04" db="EMBL/GenBank/DDBJ databases">
        <title>An improved genome assembly and genetic linkage map for asparagus bean, Vigna unguiculata ssp. sesquipedialis.</title>
        <authorList>
            <person name="Xia Q."/>
            <person name="Zhang R."/>
            <person name="Dong Y."/>
        </authorList>
    </citation>
    <scope>NUCLEOTIDE SEQUENCE [LARGE SCALE GENOMIC DNA]</scope>
    <source>
        <tissue evidence="1">Leaf</tissue>
    </source>
</reference>
<evidence type="ECO:0000313" key="2">
    <source>
        <dbReference type="Proteomes" id="UP000501690"/>
    </source>
</evidence>
<dbReference type="EMBL" id="CP039346">
    <property type="protein sequence ID" value="QCD82404.1"/>
    <property type="molecule type" value="Genomic_DNA"/>
</dbReference>
<evidence type="ECO:0000313" key="1">
    <source>
        <dbReference type="EMBL" id="QCD82404.1"/>
    </source>
</evidence>
<dbReference type="AlphaFoldDB" id="A0A4D6L1R3"/>
<organism evidence="1 2">
    <name type="scientific">Vigna unguiculata</name>
    <name type="common">Cowpea</name>
    <dbReference type="NCBI Taxonomy" id="3917"/>
    <lineage>
        <taxon>Eukaryota</taxon>
        <taxon>Viridiplantae</taxon>
        <taxon>Streptophyta</taxon>
        <taxon>Embryophyta</taxon>
        <taxon>Tracheophyta</taxon>
        <taxon>Spermatophyta</taxon>
        <taxon>Magnoliopsida</taxon>
        <taxon>eudicotyledons</taxon>
        <taxon>Gunneridae</taxon>
        <taxon>Pentapetalae</taxon>
        <taxon>rosids</taxon>
        <taxon>fabids</taxon>
        <taxon>Fabales</taxon>
        <taxon>Fabaceae</taxon>
        <taxon>Papilionoideae</taxon>
        <taxon>50 kb inversion clade</taxon>
        <taxon>NPAAA clade</taxon>
        <taxon>indigoferoid/millettioid clade</taxon>
        <taxon>Phaseoleae</taxon>
        <taxon>Vigna</taxon>
    </lineage>
</organism>
<accession>A0A4D6L1R3</accession>
<gene>
    <name evidence="1" type="ORF">DEO72_LG2g2742</name>
</gene>
<dbReference type="Proteomes" id="UP000501690">
    <property type="component" value="Linkage Group LG2"/>
</dbReference>